<reference evidence="2" key="1">
    <citation type="submission" date="2024-07" db="EMBL/GenBank/DDBJ databases">
        <authorList>
            <person name="Yu S.T."/>
        </authorList>
    </citation>
    <scope>NUCLEOTIDE SEQUENCE</scope>
    <source>
        <strain evidence="2">R28</strain>
    </source>
</reference>
<dbReference type="RefSeq" id="WP_369173131.1">
    <property type="nucleotide sequence ID" value="NZ_CP163439.1"/>
</dbReference>
<proteinExistence type="predicted"/>
<evidence type="ECO:0000256" key="1">
    <source>
        <dbReference type="SAM" id="MobiDB-lite"/>
    </source>
</evidence>
<dbReference type="AlphaFoldDB" id="A0AB39QBJ7"/>
<gene>
    <name evidence="2" type="ORF">AB5J49_36585</name>
</gene>
<sequence length="47" mass="5004">MRGVLLVVGGFFVGVPWLVHGGKQEYTRSAGRGTRSSMPVVPLPAHV</sequence>
<accession>A0AB39QBJ7</accession>
<organism evidence="2">
    <name type="scientific">Streptomyces sp. R28</name>
    <dbReference type="NCBI Taxonomy" id="3238628"/>
    <lineage>
        <taxon>Bacteria</taxon>
        <taxon>Bacillati</taxon>
        <taxon>Actinomycetota</taxon>
        <taxon>Actinomycetes</taxon>
        <taxon>Kitasatosporales</taxon>
        <taxon>Streptomycetaceae</taxon>
        <taxon>Streptomyces</taxon>
    </lineage>
</organism>
<evidence type="ECO:0000313" key="2">
    <source>
        <dbReference type="EMBL" id="XDQ38434.1"/>
    </source>
</evidence>
<dbReference type="EMBL" id="CP163439">
    <property type="protein sequence ID" value="XDQ38434.1"/>
    <property type="molecule type" value="Genomic_DNA"/>
</dbReference>
<feature type="region of interest" description="Disordered" evidence="1">
    <location>
        <begin position="27"/>
        <end position="47"/>
    </location>
</feature>
<name>A0AB39QBJ7_9ACTN</name>
<protein>
    <submittedName>
        <fullName evidence="2">Uncharacterized protein</fullName>
    </submittedName>
</protein>